<proteinExistence type="predicted"/>
<name>A0ABM7HZY3_MYCME</name>
<dbReference type="Proteomes" id="UP000465622">
    <property type="component" value="Chromosome"/>
</dbReference>
<organism evidence="2 3">
    <name type="scientific">Mycolicibacterium mageritense</name>
    <name type="common">Mycobacterium mageritense</name>
    <dbReference type="NCBI Taxonomy" id="53462"/>
    <lineage>
        <taxon>Bacteria</taxon>
        <taxon>Bacillati</taxon>
        <taxon>Actinomycetota</taxon>
        <taxon>Actinomycetes</taxon>
        <taxon>Mycobacteriales</taxon>
        <taxon>Mycobacteriaceae</taxon>
        <taxon>Mycolicibacterium</taxon>
    </lineage>
</organism>
<reference evidence="2 3" key="1">
    <citation type="journal article" date="2019" name="Emerg. Microbes Infect.">
        <title>Comprehensive subspecies identification of 175 nontuberculous mycobacteria species based on 7547 genomic profiles.</title>
        <authorList>
            <person name="Matsumoto Y."/>
            <person name="Kinjo T."/>
            <person name="Motooka D."/>
            <person name="Nabeya D."/>
            <person name="Jung N."/>
            <person name="Uechi K."/>
            <person name="Horii T."/>
            <person name="Iida T."/>
            <person name="Fujita J."/>
            <person name="Nakamura S."/>
        </authorList>
    </citation>
    <scope>NUCLEOTIDE SEQUENCE [LARGE SCALE GENOMIC DNA]</scope>
    <source>
        <strain evidence="2 3">JCM 12375</strain>
    </source>
</reference>
<evidence type="ECO:0000256" key="1">
    <source>
        <dbReference type="SAM" id="MobiDB-lite"/>
    </source>
</evidence>
<feature type="region of interest" description="Disordered" evidence="1">
    <location>
        <begin position="55"/>
        <end position="83"/>
    </location>
</feature>
<sequence length="83" mass="8205">MIRYSNTMSPAPAAASAISTTVAATTAERAAIPQCPGIIPSVWAGMFPSTSAGSATAHKLRIPAGQGASQRPLIGALKPSGAS</sequence>
<dbReference type="EMBL" id="AP022567">
    <property type="protein sequence ID" value="BBX36182.1"/>
    <property type="molecule type" value="Genomic_DNA"/>
</dbReference>
<evidence type="ECO:0000313" key="3">
    <source>
        <dbReference type="Proteomes" id="UP000465622"/>
    </source>
</evidence>
<gene>
    <name evidence="2" type="ORF">MMAGJ_54640</name>
</gene>
<accession>A0ABM7HZY3</accession>
<keyword evidence="3" id="KW-1185">Reference proteome</keyword>
<evidence type="ECO:0000313" key="2">
    <source>
        <dbReference type="EMBL" id="BBX36182.1"/>
    </source>
</evidence>
<protein>
    <submittedName>
        <fullName evidence="2">Uncharacterized protein</fullName>
    </submittedName>
</protein>